<name>A0A2S8F2Q6_9BACT</name>
<gene>
    <name evidence="3" type="ORF">C5Y93_07105</name>
    <name evidence="2" type="ORF">C5Y98_30405</name>
</gene>
<dbReference type="GO" id="GO:0003700">
    <property type="term" value="F:DNA-binding transcription factor activity"/>
    <property type="evidence" value="ECO:0007669"/>
    <property type="project" value="InterPro"/>
</dbReference>
<dbReference type="PANTHER" id="PTHR33164">
    <property type="entry name" value="TRANSCRIPTIONAL REGULATOR, MARR FAMILY"/>
    <property type="match status" value="1"/>
</dbReference>
<evidence type="ECO:0000313" key="5">
    <source>
        <dbReference type="Proteomes" id="UP000239388"/>
    </source>
</evidence>
<reference evidence="4 5" key="1">
    <citation type="submission" date="2018-02" db="EMBL/GenBank/DDBJ databases">
        <title>Comparative genomes isolates from brazilian mangrove.</title>
        <authorList>
            <person name="Araujo J.E."/>
            <person name="Taketani R.G."/>
            <person name="Silva M.C.P."/>
            <person name="Loureco M.V."/>
            <person name="Andreote F.D."/>
        </authorList>
    </citation>
    <scope>NUCLEOTIDE SEQUENCE [LARGE SCALE GENOMIC DNA]</scope>
    <source>
        <strain evidence="2 5">NAP PRIS-MGV</strain>
        <strain evidence="3 4">Nap-Phe MGV</strain>
    </source>
</reference>
<dbReference type="OrthoDB" id="213484at2"/>
<dbReference type="InterPro" id="IPR039422">
    <property type="entry name" value="MarR/SlyA-like"/>
</dbReference>
<dbReference type="EMBL" id="PUIB01000031">
    <property type="protein sequence ID" value="PQO26452.1"/>
    <property type="molecule type" value="Genomic_DNA"/>
</dbReference>
<dbReference type="EMBL" id="PUHZ01000007">
    <property type="protein sequence ID" value="PQO46913.1"/>
    <property type="molecule type" value="Genomic_DNA"/>
</dbReference>
<dbReference type="AlphaFoldDB" id="A0A2S8F2Q6"/>
<accession>A0A2S8F2Q6</accession>
<dbReference type="PRINTS" id="PR00598">
    <property type="entry name" value="HTHMARR"/>
</dbReference>
<dbReference type="PROSITE" id="PS50995">
    <property type="entry name" value="HTH_MARR_2"/>
    <property type="match status" value="1"/>
</dbReference>
<dbReference type="InterPro" id="IPR036388">
    <property type="entry name" value="WH-like_DNA-bd_sf"/>
</dbReference>
<dbReference type="Proteomes" id="UP000239388">
    <property type="component" value="Unassembled WGS sequence"/>
</dbReference>
<dbReference type="GO" id="GO:0006950">
    <property type="term" value="P:response to stress"/>
    <property type="evidence" value="ECO:0007669"/>
    <property type="project" value="TreeGrafter"/>
</dbReference>
<dbReference type="Gene3D" id="1.10.10.10">
    <property type="entry name" value="Winged helix-like DNA-binding domain superfamily/Winged helix DNA-binding domain"/>
    <property type="match status" value="1"/>
</dbReference>
<comment type="caution">
    <text evidence="2">The sequence shown here is derived from an EMBL/GenBank/DDBJ whole genome shotgun (WGS) entry which is preliminary data.</text>
</comment>
<dbReference type="InterPro" id="IPR000835">
    <property type="entry name" value="HTH_MarR-typ"/>
</dbReference>
<protein>
    <submittedName>
        <fullName evidence="2">MarR family transcriptional regulator</fullName>
    </submittedName>
</protein>
<dbReference type="Pfam" id="PF01047">
    <property type="entry name" value="MarR"/>
    <property type="match status" value="1"/>
</dbReference>
<dbReference type="SUPFAM" id="SSF46785">
    <property type="entry name" value="Winged helix' DNA-binding domain"/>
    <property type="match status" value="1"/>
</dbReference>
<feature type="domain" description="HTH marR-type" evidence="1">
    <location>
        <begin position="21"/>
        <end position="155"/>
    </location>
</feature>
<organism evidence="2 5">
    <name type="scientific">Blastopirellula marina</name>
    <dbReference type="NCBI Taxonomy" id="124"/>
    <lineage>
        <taxon>Bacteria</taxon>
        <taxon>Pseudomonadati</taxon>
        <taxon>Planctomycetota</taxon>
        <taxon>Planctomycetia</taxon>
        <taxon>Pirellulales</taxon>
        <taxon>Pirellulaceae</taxon>
        <taxon>Blastopirellula</taxon>
    </lineage>
</organism>
<dbReference type="RefSeq" id="WP_105334712.1">
    <property type="nucleotide sequence ID" value="NZ_PUHZ01000007.1"/>
</dbReference>
<sequence>MSASRSKPGSSRRNRKFDSLQQEVFLNLWRTYDRLKALEDETFSESGISAQQYNTLRLLRSVYPEGMPTLVLGSRLISRAPDMTRLLDKLEQRGLLVRNRPPENRRVVEVRLTPEGLKLVNQLDGAVLKCHQRQLGHLDEKSLQQLAELLKAARQPHEDSENLSLVDQ</sequence>
<dbReference type="InterPro" id="IPR036390">
    <property type="entry name" value="WH_DNA-bd_sf"/>
</dbReference>
<evidence type="ECO:0000313" key="3">
    <source>
        <dbReference type="EMBL" id="PQO46913.1"/>
    </source>
</evidence>
<evidence type="ECO:0000313" key="4">
    <source>
        <dbReference type="Proteomes" id="UP000237819"/>
    </source>
</evidence>
<evidence type="ECO:0000313" key="2">
    <source>
        <dbReference type="EMBL" id="PQO26452.1"/>
    </source>
</evidence>
<dbReference type="SMART" id="SM00347">
    <property type="entry name" value="HTH_MARR"/>
    <property type="match status" value="1"/>
</dbReference>
<dbReference type="Proteomes" id="UP000237819">
    <property type="component" value="Unassembled WGS sequence"/>
</dbReference>
<proteinExistence type="predicted"/>
<evidence type="ECO:0000259" key="1">
    <source>
        <dbReference type="PROSITE" id="PS50995"/>
    </source>
</evidence>
<dbReference type="PANTHER" id="PTHR33164:SF101">
    <property type="entry name" value="TRANSCRIPTIONAL REPRESSOR MPRA"/>
    <property type="match status" value="1"/>
</dbReference>